<dbReference type="InterPro" id="IPR001810">
    <property type="entry name" value="F-box_dom"/>
</dbReference>
<dbReference type="CDD" id="cd00198">
    <property type="entry name" value="vWFA"/>
    <property type="match status" value="1"/>
</dbReference>
<dbReference type="SUPFAM" id="SSF81383">
    <property type="entry name" value="F-box domain"/>
    <property type="match status" value="1"/>
</dbReference>
<dbReference type="Pfam" id="PF12937">
    <property type="entry name" value="F-box-like"/>
    <property type="match status" value="1"/>
</dbReference>
<reference evidence="3 4" key="1">
    <citation type="journal article" date="2024" name="Nat. Commun.">
        <title>Phylogenomics reveals the evolutionary origins of lichenization in chlorophyte algae.</title>
        <authorList>
            <person name="Puginier C."/>
            <person name="Libourel C."/>
            <person name="Otte J."/>
            <person name="Skaloud P."/>
            <person name="Haon M."/>
            <person name="Grisel S."/>
            <person name="Petersen M."/>
            <person name="Berrin J.G."/>
            <person name="Delaux P.M."/>
            <person name="Dal Grande F."/>
            <person name="Keller J."/>
        </authorList>
    </citation>
    <scope>NUCLEOTIDE SEQUENCE [LARGE SCALE GENOMIC DNA]</scope>
    <source>
        <strain evidence="3 4">SAG 2036</strain>
    </source>
</reference>
<evidence type="ECO:0000259" key="2">
    <source>
        <dbReference type="PROSITE" id="PS50234"/>
    </source>
</evidence>
<dbReference type="InterPro" id="IPR002035">
    <property type="entry name" value="VWF_A"/>
</dbReference>
<dbReference type="PROSITE" id="PS50181">
    <property type="entry name" value="FBOX"/>
    <property type="match status" value="1"/>
</dbReference>
<dbReference type="PRINTS" id="PR00453">
    <property type="entry name" value="VWFADOMAIN"/>
</dbReference>
<evidence type="ECO:0000313" key="4">
    <source>
        <dbReference type="Proteomes" id="UP001465755"/>
    </source>
</evidence>
<dbReference type="SMART" id="SM00327">
    <property type="entry name" value="VWA"/>
    <property type="match status" value="1"/>
</dbReference>
<evidence type="ECO:0008006" key="5">
    <source>
        <dbReference type="Google" id="ProtNLM"/>
    </source>
</evidence>
<sequence>MASAASDQGTEVLNELLLRSGKRIAVPGQCQRKRSTLTSGLDCLPCELLETVLLSWSSAEDLCRIACTCKRLQAIADDVASWQRLFKDRWAPSALTPTAAKLAGSWKALYRSKASLEKVSDGWQKASPFESQAAIHEMVEQATLQECRKAAVVFLLDGSGSMVAEDFSMIAAFVSDAAEAISKAAASTQIGVCQFSNEVKVEYALQNPEKDGLQKSLDSMEMIGGGTNIAGAIQKAGQLLKDAGPDCTRTVVIMSDGRINPYQGIEAVQMASQLVDEQPAVSIFGIGVGRGVERAELENVINACGPGVADLRYLALCTNEHAPW</sequence>
<dbReference type="Proteomes" id="UP001465755">
    <property type="component" value="Unassembled WGS sequence"/>
</dbReference>
<dbReference type="AlphaFoldDB" id="A0AAW1PYD5"/>
<proteinExistence type="predicted"/>
<protein>
    <recommendedName>
        <fullName evidence="5">VWFA domain-containing protein</fullName>
    </recommendedName>
</protein>
<dbReference type="InterPro" id="IPR036047">
    <property type="entry name" value="F-box-like_dom_sf"/>
</dbReference>
<dbReference type="InterPro" id="IPR036465">
    <property type="entry name" value="vWFA_dom_sf"/>
</dbReference>
<evidence type="ECO:0000259" key="1">
    <source>
        <dbReference type="PROSITE" id="PS50181"/>
    </source>
</evidence>
<feature type="domain" description="F-box" evidence="1">
    <location>
        <begin position="38"/>
        <end position="85"/>
    </location>
</feature>
<evidence type="ECO:0000313" key="3">
    <source>
        <dbReference type="EMBL" id="KAK9814938.1"/>
    </source>
</evidence>
<dbReference type="InterPro" id="IPR050525">
    <property type="entry name" value="ECM_Assembly_Org"/>
</dbReference>
<dbReference type="PANTHER" id="PTHR24020:SF20">
    <property type="entry name" value="PH DOMAIN-CONTAINING PROTEIN"/>
    <property type="match status" value="1"/>
</dbReference>
<dbReference type="PROSITE" id="PS50234">
    <property type="entry name" value="VWFA"/>
    <property type="match status" value="1"/>
</dbReference>
<name>A0AAW1PYD5_9CHLO</name>
<comment type="caution">
    <text evidence="3">The sequence shown here is derived from an EMBL/GenBank/DDBJ whole genome shotgun (WGS) entry which is preliminary data.</text>
</comment>
<dbReference type="Gene3D" id="3.40.50.410">
    <property type="entry name" value="von Willebrand factor, type A domain"/>
    <property type="match status" value="1"/>
</dbReference>
<dbReference type="PANTHER" id="PTHR24020">
    <property type="entry name" value="COLLAGEN ALPHA"/>
    <property type="match status" value="1"/>
</dbReference>
<dbReference type="EMBL" id="JALJOQ010000001">
    <property type="protein sequence ID" value="KAK9814938.1"/>
    <property type="molecule type" value="Genomic_DNA"/>
</dbReference>
<dbReference type="SUPFAM" id="SSF53300">
    <property type="entry name" value="vWA-like"/>
    <property type="match status" value="1"/>
</dbReference>
<organism evidence="3 4">
    <name type="scientific">Symbiochloris irregularis</name>
    <dbReference type="NCBI Taxonomy" id="706552"/>
    <lineage>
        <taxon>Eukaryota</taxon>
        <taxon>Viridiplantae</taxon>
        <taxon>Chlorophyta</taxon>
        <taxon>core chlorophytes</taxon>
        <taxon>Trebouxiophyceae</taxon>
        <taxon>Trebouxiales</taxon>
        <taxon>Trebouxiaceae</taxon>
        <taxon>Symbiochloris</taxon>
    </lineage>
</organism>
<dbReference type="Pfam" id="PF00092">
    <property type="entry name" value="VWA"/>
    <property type="match status" value="1"/>
</dbReference>
<accession>A0AAW1PYD5</accession>
<gene>
    <name evidence="3" type="ORF">WJX73_002518</name>
</gene>
<keyword evidence="4" id="KW-1185">Reference proteome</keyword>
<dbReference type="Gene3D" id="1.20.1280.50">
    <property type="match status" value="1"/>
</dbReference>
<feature type="domain" description="VWFA" evidence="2">
    <location>
        <begin position="151"/>
        <end position="300"/>
    </location>
</feature>